<feature type="compositionally biased region" description="Basic residues" evidence="1">
    <location>
        <begin position="1"/>
        <end position="15"/>
    </location>
</feature>
<name>A0A0A9FUM5_ARUDO</name>
<reference evidence="2" key="2">
    <citation type="journal article" date="2015" name="Data Brief">
        <title>Shoot transcriptome of the giant reed, Arundo donax.</title>
        <authorList>
            <person name="Barrero R.A."/>
            <person name="Guerrero F.D."/>
            <person name="Moolhuijzen P."/>
            <person name="Goolsby J.A."/>
            <person name="Tidwell J."/>
            <person name="Bellgard S.E."/>
            <person name="Bellgard M.I."/>
        </authorList>
    </citation>
    <scope>NUCLEOTIDE SEQUENCE</scope>
    <source>
        <tissue evidence="2">Shoot tissue taken approximately 20 cm above the soil surface</tissue>
    </source>
</reference>
<evidence type="ECO:0000313" key="2">
    <source>
        <dbReference type="EMBL" id="JAE15967.1"/>
    </source>
</evidence>
<dbReference type="AlphaFoldDB" id="A0A0A9FUM5"/>
<protein>
    <submittedName>
        <fullName evidence="2">Uncharacterized protein</fullName>
    </submittedName>
</protein>
<dbReference type="EMBL" id="GBRH01181929">
    <property type="protein sequence ID" value="JAE15967.1"/>
    <property type="molecule type" value="Transcribed_RNA"/>
</dbReference>
<evidence type="ECO:0000256" key="1">
    <source>
        <dbReference type="SAM" id="MobiDB-lite"/>
    </source>
</evidence>
<feature type="region of interest" description="Disordered" evidence="1">
    <location>
        <begin position="1"/>
        <end position="56"/>
    </location>
</feature>
<proteinExistence type="predicted"/>
<reference evidence="2" key="1">
    <citation type="submission" date="2014-09" db="EMBL/GenBank/DDBJ databases">
        <authorList>
            <person name="Magalhaes I.L.F."/>
            <person name="Oliveira U."/>
            <person name="Santos F.R."/>
            <person name="Vidigal T.H.D.A."/>
            <person name="Brescovit A.D."/>
            <person name="Santos A.J."/>
        </authorList>
    </citation>
    <scope>NUCLEOTIDE SEQUENCE</scope>
    <source>
        <tissue evidence="2">Shoot tissue taken approximately 20 cm above the soil surface</tissue>
    </source>
</reference>
<accession>A0A0A9FUM5</accession>
<organism evidence="2">
    <name type="scientific">Arundo donax</name>
    <name type="common">Giant reed</name>
    <name type="synonym">Donax arundinaceus</name>
    <dbReference type="NCBI Taxonomy" id="35708"/>
    <lineage>
        <taxon>Eukaryota</taxon>
        <taxon>Viridiplantae</taxon>
        <taxon>Streptophyta</taxon>
        <taxon>Embryophyta</taxon>
        <taxon>Tracheophyta</taxon>
        <taxon>Spermatophyta</taxon>
        <taxon>Magnoliopsida</taxon>
        <taxon>Liliopsida</taxon>
        <taxon>Poales</taxon>
        <taxon>Poaceae</taxon>
        <taxon>PACMAD clade</taxon>
        <taxon>Arundinoideae</taxon>
        <taxon>Arundineae</taxon>
        <taxon>Arundo</taxon>
    </lineage>
</organism>
<sequence>MRLGRHPMATRRRRSWSTARMTRGGTVKAMGSRSGHCTSRSEGSGGQAGRRETSMV</sequence>